<gene>
    <name evidence="1" type="ORF">FC56_GL000275</name>
</gene>
<dbReference type="RefSeq" id="WP_056978149.1">
    <property type="nucleotide sequence ID" value="NZ_AYZR01000008.1"/>
</dbReference>
<comment type="caution">
    <text evidence="1">The sequence shown here is derived from an EMBL/GenBank/DDBJ whole genome shotgun (WGS) entry which is preliminary data.</text>
</comment>
<accession>A0A0R2CQL7</accession>
<dbReference type="Proteomes" id="UP000051256">
    <property type="component" value="Unassembled WGS sequence"/>
</dbReference>
<proteinExistence type="predicted"/>
<evidence type="ECO:0000313" key="1">
    <source>
        <dbReference type="EMBL" id="KRM93562.1"/>
    </source>
</evidence>
<evidence type="ECO:0008006" key="3">
    <source>
        <dbReference type="Google" id="ProtNLM"/>
    </source>
</evidence>
<dbReference type="AlphaFoldDB" id="A0A0R2CQL7"/>
<dbReference type="PATRIC" id="fig|1423802.4.peg.283"/>
<name>A0A0R2CQL7_9LACO</name>
<dbReference type="STRING" id="1423802.FC56_GL000275"/>
<organism evidence="1 2">
    <name type="scientific">Lentilactobacillus senioris DSM 24302 = JCM 17472</name>
    <dbReference type="NCBI Taxonomy" id="1423802"/>
    <lineage>
        <taxon>Bacteria</taxon>
        <taxon>Bacillati</taxon>
        <taxon>Bacillota</taxon>
        <taxon>Bacilli</taxon>
        <taxon>Lactobacillales</taxon>
        <taxon>Lactobacillaceae</taxon>
        <taxon>Lentilactobacillus</taxon>
    </lineage>
</organism>
<sequence>MKPSKSLAKKREREIKADDSSDADTLANLLTSASADIRQYVSYFVDNYNEDGTLAINAMRTAPNTTDLTTWKKFIKRYKQLLYGNSEAQYRIKSAQKMAGFDRETLLNSIIKVITSKVAIDAETFIKQAIQSEAGKEVTFQGNVIKINGIPDGDLDQQINDIVENFINRETQDLTLSNRIWLKADALAAKINQAIHKALVAGIDVDSIDDQLFYETSRLNEDSVKSVSDSTIKYYVHALLLNEKALIVAAIGAFLATHWKLKRADWYTVEDSHVCQACKSLQGANPYAASDIPSKPHIGCRCFVIYY</sequence>
<keyword evidence="2" id="KW-1185">Reference proteome</keyword>
<reference evidence="1 2" key="1">
    <citation type="journal article" date="2015" name="Genome Announc.">
        <title>Expanding the biotechnology potential of lactobacilli through comparative genomics of 213 strains and associated genera.</title>
        <authorList>
            <person name="Sun Z."/>
            <person name="Harris H.M."/>
            <person name="McCann A."/>
            <person name="Guo C."/>
            <person name="Argimon S."/>
            <person name="Zhang W."/>
            <person name="Yang X."/>
            <person name="Jeffery I.B."/>
            <person name="Cooney J.C."/>
            <person name="Kagawa T.F."/>
            <person name="Liu W."/>
            <person name="Song Y."/>
            <person name="Salvetti E."/>
            <person name="Wrobel A."/>
            <person name="Rasinkangas P."/>
            <person name="Parkhill J."/>
            <person name="Rea M.C."/>
            <person name="O'Sullivan O."/>
            <person name="Ritari J."/>
            <person name="Douillard F.P."/>
            <person name="Paul Ross R."/>
            <person name="Yang R."/>
            <person name="Briner A.E."/>
            <person name="Felis G.E."/>
            <person name="de Vos W.M."/>
            <person name="Barrangou R."/>
            <person name="Klaenhammer T.R."/>
            <person name="Caufield P.W."/>
            <person name="Cui Y."/>
            <person name="Zhang H."/>
            <person name="O'Toole P.W."/>
        </authorList>
    </citation>
    <scope>NUCLEOTIDE SEQUENCE [LARGE SCALE GENOMIC DNA]</scope>
    <source>
        <strain evidence="1 2">DSM 24302</strain>
    </source>
</reference>
<dbReference type="EMBL" id="AYZR01000008">
    <property type="protein sequence ID" value="KRM93562.1"/>
    <property type="molecule type" value="Genomic_DNA"/>
</dbReference>
<evidence type="ECO:0000313" key="2">
    <source>
        <dbReference type="Proteomes" id="UP000051256"/>
    </source>
</evidence>
<protein>
    <recommendedName>
        <fullName evidence="3">Phage head morphogenesis domain-containing protein</fullName>
    </recommendedName>
</protein>